<accession>A0A5K7XBQ9</accession>
<feature type="domain" description="Solute-binding protein family 5" evidence="2">
    <location>
        <begin position="493"/>
        <end position="721"/>
    </location>
</feature>
<dbReference type="Pfam" id="PF00496">
    <property type="entry name" value="SBP_bac_5"/>
    <property type="match status" value="1"/>
</dbReference>
<evidence type="ECO:0000256" key="1">
    <source>
        <dbReference type="SAM" id="MobiDB-lite"/>
    </source>
</evidence>
<dbReference type="SUPFAM" id="SSF53850">
    <property type="entry name" value="Periplasmic binding protein-like II"/>
    <property type="match status" value="1"/>
</dbReference>
<dbReference type="PANTHER" id="PTHR30290:SF83">
    <property type="entry name" value="ABC TRANSPORTER SUBSTRATE-BINDING PROTEIN"/>
    <property type="match status" value="1"/>
</dbReference>
<evidence type="ECO:0000259" key="2">
    <source>
        <dbReference type="Pfam" id="PF00496"/>
    </source>
</evidence>
<proteinExistence type="predicted"/>
<dbReference type="GO" id="GO:0015833">
    <property type="term" value="P:peptide transport"/>
    <property type="evidence" value="ECO:0007669"/>
    <property type="project" value="TreeGrafter"/>
</dbReference>
<dbReference type="Proteomes" id="UP000326837">
    <property type="component" value="Chromosome"/>
</dbReference>
<dbReference type="Gene3D" id="3.10.105.10">
    <property type="entry name" value="Dipeptide-binding Protein, Domain 3"/>
    <property type="match status" value="2"/>
</dbReference>
<protein>
    <recommendedName>
        <fullName evidence="2">Solute-binding protein family 5 domain-containing protein</fullName>
    </recommendedName>
</protein>
<dbReference type="RefSeq" id="WP_152099224.1">
    <property type="nucleotide sequence ID" value="NZ_AP021861.1"/>
</dbReference>
<dbReference type="InterPro" id="IPR000914">
    <property type="entry name" value="SBP_5_dom"/>
</dbReference>
<dbReference type="EMBL" id="AP021861">
    <property type="protein sequence ID" value="BBO33467.1"/>
    <property type="molecule type" value="Genomic_DNA"/>
</dbReference>
<name>A0A5K7XBQ9_9BACT</name>
<dbReference type="AlphaFoldDB" id="A0A5K7XBQ9"/>
<dbReference type="InterPro" id="IPR039424">
    <property type="entry name" value="SBP_5"/>
</dbReference>
<dbReference type="Gene3D" id="3.40.190.10">
    <property type="entry name" value="Periplasmic binding protein-like II"/>
    <property type="match status" value="2"/>
</dbReference>
<keyword evidence="4" id="KW-1185">Reference proteome</keyword>
<evidence type="ECO:0000313" key="3">
    <source>
        <dbReference type="EMBL" id="BBO33467.1"/>
    </source>
</evidence>
<dbReference type="KEGG" id="lpav:PLANPX_3079"/>
<feature type="region of interest" description="Disordered" evidence="1">
    <location>
        <begin position="646"/>
        <end position="688"/>
    </location>
</feature>
<organism evidence="3 4">
    <name type="scientific">Lacipirellula parvula</name>
    <dbReference type="NCBI Taxonomy" id="2650471"/>
    <lineage>
        <taxon>Bacteria</taxon>
        <taxon>Pseudomonadati</taxon>
        <taxon>Planctomycetota</taxon>
        <taxon>Planctomycetia</taxon>
        <taxon>Pirellulales</taxon>
        <taxon>Lacipirellulaceae</taxon>
        <taxon>Lacipirellula</taxon>
    </lineage>
</organism>
<gene>
    <name evidence="3" type="ORF">PLANPX_3079</name>
</gene>
<dbReference type="PANTHER" id="PTHR30290">
    <property type="entry name" value="PERIPLASMIC BINDING COMPONENT OF ABC TRANSPORTER"/>
    <property type="match status" value="1"/>
</dbReference>
<sequence length="834" mass="91026">MPRLLARIDSVARVLATRLTLACALLVAGRIGYGQEAAGETPAAAEKPAPAIAAAEESVEIPVPLIERPPFDKITLDAANQGLEIETVLLELPDRKVPSPFPTSGSLELRRLSHPSIPYTVQWSSIAKVELFEEMLLAEADRLTAAGKFGEAFNYLAFLAANYPQLPGLEQALQAHLWREASTAYAEKRYEDAWPALVALYERNAEYPRLVNAVQAVSDDLVNQKLQNHNYAAARLLVDALGASFPQLQLANIARWQAKFVSDANAQLTRARSAFDRKDYSEARDAVNFARSIMPEIPGGAELWKQIQETAPEIRVGVTQAATGGVMSQTPAWAVARVSGMVNPRLVEMVDFGAEGGVYASPWAEVKASDDGLRTAITLTPAALDHGLTPGQLALRMAEMAEAGNSRQQSDFAALVDRINLVNGRDVELAWRRPHVRPESFLQLPLRWLGSAAETPGLWFEPLPAKRNGIEWPYQRTGTPANAAGQPRLVVETVFEDDQAALDALFRGDVDAIDRVPPWQLNQVRNSRDVVVVPYRLPTVHVLIPNPANPLLELREFRRALNYGIDANGIVRDIILGGEQQPGFRTLSGPFPAGVALNDPGGYAYNQELLPRPYEPRLAALLAAVARTTLTKRAADKKKAEEAAKAKVAAAEGKKPDAAKEPSPPATSPEAAAAPAEEKPAPPTPLVLAHGTDPVAKLACQSIKMQLDLIGIPVTLKTFAGAAPPQDLQYDLLYVELAVWEPVYDARRLLSSNGVAGRATAMMSAALDQLDHAENWSQARDQLREIHRISHYDLPLIPLWQTVNFFAHRKALTQVGDAPVTLYQNLPQWRKAFE</sequence>
<evidence type="ECO:0000313" key="4">
    <source>
        <dbReference type="Proteomes" id="UP000326837"/>
    </source>
</evidence>
<dbReference type="GO" id="GO:1904680">
    <property type="term" value="F:peptide transmembrane transporter activity"/>
    <property type="evidence" value="ECO:0007669"/>
    <property type="project" value="TreeGrafter"/>
</dbReference>
<reference evidence="4" key="1">
    <citation type="submission" date="2019-10" db="EMBL/GenBank/DDBJ databases">
        <title>Lacipirellula parvula gen. nov., sp. nov., representing a lineage of planctomycetes widespread in freshwater anoxic habitats, and description of the family Lacipirellulaceae.</title>
        <authorList>
            <person name="Dedysh S.N."/>
            <person name="Kulichevskaya I.S."/>
            <person name="Beletsky A.V."/>
            <person name="Rakitin A.L."/>
            <person name="Mardanov A.V."/>
            <person name="Ivanova A.A."/>
            <person name="Saltykova V.X."/>
            <person name="Rijpstra W.I.C."/>
            <person name="Sinninghe Damste J.S."/>
            <person name="Ravin N.V."/>
        </authorList>
    </citation>
    <scope>NUCLEOTIDE SEQUENCE [LARGE SCALE GENOMIC DNA]</scope>
    <source>
        <strain evidence="4">PX69</strain>
    </source>
</reference>